<organism evidence="3 4">
    <name type="scientific">Streptomyces bugieae</name>
    <dbReference type="NCBI Taxonomy" id="3098223"/>
    <lineage>
        <taxon>Bacteria</taxon>
        <taxon>Bacillati</taxon>
        <taxon>Actinomycetota</taxon>
        <taxon>Actinomycetes</taxon>
        <taxon>Kitasatosporales</taxon>
        <taxon>Streptomycetaceae</taxon>
        <taxon>Streptomyces</taxon>
    </lineage>
</organism>
<name>A0ABU7NXD8_9ACTN</name>
<keyword evidence="4" id="KW-1185">Reference proteome</keyword>
<dbReference type="PANTHER" id="PTHR43156">
    <property type="entry name" value="STAGE II SPORULATION PROTEIN E-RELATED"/>
    <property type="match status" value="1"/>
</dbReference>
<protein>
    <submittedName>
        <fullName evidence="3">PP2C family protein-serine/threonine phosphatase</fullName>
        <ecNumber evidence="3">3.1.3.16</ecNumber>
    </submittedName>
</protein>
<dbReference type="Proteomes" id="UP001307760">
    <property type="component" value="Unassembled WGS sequence"/>
</dbReference>
<accession>A0ABU7NXD8</accession>
<evidence type="ECO:0000313" key="3">
    <source>
        <dbReference type="EMBL" id="MEE4423523.1"/>
    </source>
</evidence>
<evidence type="ECO:0000313" key="4">
    <source>
        <dbReference type="Proteomes" id="UP001307760"/>
    </source>
</evidence>
<dbReference type="InterPro" id="IPR036457">
    <property type="entry name" value="PPM-type-like_dom_sf"/>
</dbReference>
<sequence>MIGDVRGKGLSAIGGGAAVVLGAFREAAHRHTSLPELAAALEQSVARYLADFEPAEEAGERFATTLLLEIPDEDHLTRMTSCGHPAPVLLSPGGDVTILSLHPAPPLGVGAPGPVAYILDAFSFEPGDTLLLYTDGVIEARDATGGFYPFAERAAQWIEARPETLLHDRPLVSRPDRGCNCRTGRVPTSGYSGVGGTTPSSPLGNFRFLFIVYSAVDRLHGRSRSMPSVLGAPLPSSAWRGTPGCEARACEVTYVASHHHLDRRG</sequence>
<evidence type="ECO:0000259" key="2">
    <source>
        <dbReference type="SMART" id="SM00331"/>
    </source>
</evidence>
<keyword evidence="1 3" id="KW-0378">Hydrolase</keyword>
<dbReference type="InterPro" id="IPR052016">
    <property type="entry name" value="Bact_Sigma-Reg"/>
</dbReference>
<dbReference type="RefSeq" id="WP_330823309.1">
    <property type="nucleotide sequence ID" value="NZ_JAZBJP010000027.1"/>
</dbReference>
<dbReference type="Gene3D" id="3.60.40.10">
    <property type="entry name" value="PPM-type phosphatase domain"/>
    <property type="match status" value="1"/>
</dbReference>
<proteinExistence type="predicted"/>
<dbReference type="GO" id="GO:0004722">
    <property type="term" value="F:protein serine/threonine phosphatase activity"/>
    <property type="evidence" value="ECO:0007669"/>
    <property type="project" value="UniProtKB-EC"/>
</dbReference>
<dbReference type="EMBL" id="JAZBJP010000027">
    <property type="protein sequence ID" value="MEE4423523.1"/>
    <property type="molecule type" value="Genomic_DNA"/>
</dbReference>
<dbReference type="Pfam" id="PF07228">
    <property type="entry name" value="SpoIIE"/>
    <property type="match status" value="1"/>
</dbReference>
<dbReference type="SMART" id="SM00331">
    <property type="entry name" value="PP2C_SIG"/>
    <property type="match status" value="1"/>
</dbReference>
<evidence type="ECO:0000256" key="1">
    <source>
        <dbReference type="ARBA" id="ARBA00022801"/>
    </source>
</evidence>
<reference evidence="3 4" key="1">
    <citation type="submission" date="2023-12" db="EMBL/GenBank/DDBJ databases">
        <title>30 novel species of actinomycetes from the DSMZ collection.</title>
        <authorList>
            <person name="Nouioui I."/>
        </authorList>
    </citation>
    <scope>NUCLEOTIDE SEQUENCE [LARGE SCALE GENOMIC DNA]</scope>
    <source>
        <strain evidence="3 4">DSM 41528</strain>
    </source>
</reference>
<feature type="domain" description="PPM-type phosphatase" evidence="2">
    <location>
        <begin position="1"/>
        <end position="174"/>
    </location>
</feature>
<dbReference type="PANTHER" id="PTHR43156:SF2">
    <property type="entry name" value="STAGE II SPORULATION PROTEIN E"/>
    <property type="match status" value="1"/>
</dbReference>
<gene>
    <name evidence="3" type="ORF">V2J85_29995</name>
</gene>
<dbReference type="EC" id="3.1.3.16" evidence="3"/>
<comment type="caution">
    <text evidence="3">The sequence shown here is derived from an EMBL/GenBank/DDBJ whole genome shotgun (WGS) entry which is preliminary data.</text>
</comment>
<dbReference type="InterPro" id="IPR001932">
    <property type="entry name" value="PPM-type_phosphatase-like_dom"/>
</dbReference>